<dbReference type="Proteomes" id="UP001497482">
    <property type="component" value="Chromosome 5"/>
</dbReference>
<proteinExistence type="predicted"/>
<accession>A0AAV2LYQ6</accession>
<keyword evidence="2" id="KW-1185">Reference proteome</keyword>
<dbReference type="AlphaFoldDB" id="A0AAV2LYQ6"/>
<organism evidence="1 2">
    <name type="scientific">Knipowitschia caucasica</name>
    <name type="common">Caucasian dwarf goby</name>
    <name type="synonym">Pomatoschistus caucasicus</name>
    <dbReference type="NCBI Taxonomy" id="637954"/>
    <lineage>
        <taxon>Eukaryota</taxon>
        <taxon>Metazoa</taxon>
        <taxon>Chordata</taxon>
        <taxon>Craniata</taxon>
        <taxon>Vertebrata</taxon>
        <taxon>Euteleostomi</taxon>
        <taxon>Actinopterygii</taxon>
        <taxon>Neopterygii</taxon>
        <taxon>Teleostei</taxon>
        <taxon>Neoteleostei</taxon>
        <taxon>Acanthomorphata</taxon>
        <taxon>Gobiaria</taxon>
        <taxon>Gobiiformes</taxon>
        <taxon>Gobioidei</taxon>
        <taxon>Gobiidae</taxon>
        <taxon>Gobiinae</taxon>
        <taxon>Knipowitschia</taxon>
    </lineage>
</organism>
<gene>
    <name evidence="1" type="ORF">KC01_LOCUS33443</name>
</gene>
<sequence>MAVLRDLRWEIQQELHQLTSARNRDLLYKLVESFKDEVEEDLPGAESTEVELFDFIVDFLRSPHMKSLEDQGMSRLLAFRDLIGELQLPTSVEGEDARGLPDLDEVTVAPVTSGAAAPTVTTTQVSQMTPFWS</sequence>
<name>A0AAV2LYQ6_KNICA</name>
<evidence type="ECO:0000313" key="1">
    <source>
        <dbReference type="EMBL" id="CAL1606214.1"/>
    </source>
</evidence>
<dbReference type="EMBL" id="OZ035827">
    <property type="protein sequence ID" value="CAL1606214.1"/>
    <property type="molecule type" value="Genomic_DNA"/>
</dbReference>
<reference evidence="1 2" key="1">
    <citation type="submission" date="2024-04" db="EMBL/GenBank/DDBJ databases">
        <authorList>
            <person name="Waldvogel A.-M."/>
            <person name="Schoenle A."/>
        </authorList>
    </citation>
    <scope>NUCLEOTIDE SEQUENCE [LARGE SCALE GENOMIC DNA]</scope>
</reference>
<protein>
    <submittedName>
        <fullName evidence="1">Uncharacterized protein</fullName>
    </submittedName>
</protein>
<evidence type="ECO:0000313" key="2">
    <source>
        <dbReference type="Proteomes" id="UP001497482"/>
    </source>
</evidence>